<evidence type="ECO:0000256" key="1">
    <source>
        <dbReference type="SAM" id="MobiDB-lite"/>
    </source>
</evidence>
<protein>
    <submittedName>
        <fullName evidence="2">Uncharacterized protein</fullName>
    </submittedName>
</protein>
<accession>A0A0G4EJ30</accession>
<sequence length="262" mass="29400">MALPDSPSTFKAWLMEAWDLCLDEHKRECDRKDRERLTTLARSCEVAVLKCDMHPSSKTPSINDYNLEVELAFAERGDRTVKIFIDMGRLVRLVEDERVREGASGDESAVELAMDLSWSVQLSGSAKELLAEYHGTAKLFDDGSVPPCASEERHDVENGVLERLRDALAPNIDPPILFLDLLPCIPLDKSVSPFKYRLALLEDRLVDECWDEEDESEALKSLEVANDDEEEEEDEAMPPRPVPGPVSGVRSSQRKKAKTKSG</sequence>
<name>A0A0G4EJ30_VITBC</name>
<dbReference type="EMBL" id="CDMY01000243">
    <property type="protein sequence ID" value="CEL96160.1"/>
    <property type="molecule type" value="Genomic_DNA"/>
</dbReference>
<proteinExistence type="predicted"/>
<dbReference type="InParanoid" id="A0A0G4EJ30"/>
<dbReference type="Proteomes" id="UP000041254">
    <property type="component" value="Unassembled WGS sequence"/>
</dbReference>
<evidence type="ECO:0000313" key="2">
    <source>
        <dbReference type="EMBL" id="CEL96160.1"/>
    </source>
</evidence>
<gene>
    <name evidence="2" type="ORF">Vbra_7522</name>
</gene>
<organism evidence="2 3">
    <name type="scientific">Vitrella brassicaformis (strain CCMP3155)</name>
    <dbReference type="NCBI Taxonomy" id="1169540"/>
    <lineage>
        <taxon>Eukaryota</taxon>
        <taxon>Sar</taxon>
        <taxon>Alveolata</taxon>
        <taxon>Colpodellida</taxon>
        <taxon>Vitrellaceae</taxon>
        <taxon>Vitrella</taxon>
    </lineage>
</organism>
<keyword evidence="3" id="KW-1185">Reference proteome</keyword>
<feature type="compositionally biased region" description="Basic residues" evidence="1">
    <location>
        <begin position="252"/>
        <end position="262"/>
    </location>
</feature>
<reference evidence="2 3" key="1">
    <citation type="submission" date="2014-11" db="EMBL/GenBank/DDBJ databases">
        <authorList>
            <person name="Zhu J."/>
            <person name="Qi W."/>
            <person name="Song R."/>
        </authorList>
    </citation>
    <scope>NUCLEOTIDE SEQUENCE [LARGE SCALE GENOMIC DNA]</scope>
</reference>
<evidence type="ECO:0000313" key="3">
    <source>
        <dbReference type="Proteomes" id="UP000041254"/>
    </source>
</evidence>
<feature type="region of interest" description="Disordered" evidence="1">
    <location>
        <begin position="216"/>
        <end position="262"/>
    </location>
</feature>
<feature type="compositionally biased region" description="Acidic residues" evidence="1">
    <location>
        <begin position="225"/>
        <end position="236"/>
    </location>
</feature>
<dbReference type="VEuPathDB" id="CryptoDB:Vbra_7522"/>
<dbReference type="AlphaFoldDB" id="A0A0G4EJ30"/>